<dbReference type="InterPro" id="IPR039425">
    <property type="entry name" value="RNA_pol_sigma-70-like"/>
</dbReference>
<dbReference type="Proteomes" id="UP000431913">
    <property type="component" value="Unassembled WGS sequence"/>
</dbReference>
<dbReference type="GO" id="GO:0003677">
    <property type="term" value="F:DNA binding"/>
    <property type="evidence" value="ECO:0007669"/>
    <property type="project" value="InterPro"/>
</dbReference>
<dbReference type="EMBL" id="VUNJ01000011">
    <property type="protein sequence ID" value="MST92459.1"/>
    <property type="molecule type" value="Genomic_DNA"/>
</dbReference>
<name>A0A0D8J2F7_9FIRM</name>
<dbReference type="Pfam" id="PF04542">
    <property type="entry name" value="Sigma70_r2"/>
    <property type="match status" value="1"/>
</dbReference>
<evidence type="ECO:0000256" key="1">
    <source>
        <dbReference type="ARBA" id="ARBA00010641"/>
    </source>
</evidence>
<reference evidence="8" key="2">
    <citation type="submission" date="2015-10" db="EMBL/GenBank/DDBJ databases">
        <title>A novel member of the family Ruminococcaceae isolated from human faeces.</title>
        <authorList>
            <person name="Shkoporov A.N."/>
            <person name="Chaplin A.V."/>
            <person name="Motuzova O.V."/>
            <person name="Kafarskaia L.I."/>
            <person name="Efimov B.A."/>
        </authorList>
    </citation>
    <scope>NUCLEOTIDE SEQUENCE [LARGE SCALE GENOMIC DNA]</scope>
    <source>
        <strain evidence="8">668</strain>
    </source>
</reference>
<accession>A0A0D8J2F7</accession>
<proteinExistence type="inferred from homology"/>
<evidence type="ECO:0000313" key="7">
    <source>
        <dbReference type="EMBL" id="KJF40929.1"/>
    </source>
</evidence>
<reference evidence="7" key="1">
    <citation type="submission" date="2015-02" db="EMBL/GenBank/DDBJ databases">
        <title>A novel member of the family Ruminococcaceae isolated from human feces.</title>
        <authorList>
            <person name="Shkoporov A.N."/>
            <person name="Chaplin A.V."/>
            <person name="Motuzova O.V."/>
            <person name="Kafarskaia L.I."/>
            <person name="Khokhlova E.V."/>
            <person name="Efimov B.A."/>
        </authorList>
    </citation>
    <scope>NUCLEOTIDE SEQUENCE [LARGE SCALE GENOMIC DNA]</scope>
    <source>
        <strain evidence="7">585-1</strain>
    </source>
</reference>
<dbReference type="Proteomes" id="UP000053433">
    <property type="component" value="Unassembled WGS sequence"/>
</dbReference>
<dbReference type="InterPro" id="IPR013325">
    <property type="entry name" value="RNA_pol_sigma_r2"/>
</dbReference>
<organism evidence="7 11">
    <name type="scientific">Ruthenibacterium lactatiformans</name>
    <dbReference type="NCBI Taxonomy" id="1550024"/>
    <lineage>
        <taxon>Bacteria</taxon>
        <taxon>Bacillati</taxon>
        <taxon>Bacillota</taxon>
        <taxon>Clostridia</taxon>
        <taxon>Eubacteriales</taxon>
        <taxon>Oscillospiraceae</taxon>
        <taxon>Ruthenibacterium</taxon>
    </lineage>
</organism>
<dbReference type="GO" id="GO:0016987">
    <property type="term" value="F:sigma factor activity"/>
    <property type="evidence" value="ECO:0007669"/>
    <property type="project" value="UniProtKB-KW"/>
</dbReference>
<reference evidence="9 12" key="4">
    <citation type="submission" date="2019-08" db="EMBL/GenBank/DDBJ databases">
        <title>In-depth cultivation of the pig gut microbiome towards novel bacterial diversity and tailored functional studies.</title>
        <authorList>
            <person name="Wylensek D."/>
            <person name="Hitch T.C.A."/>
            <person name="Clavel T."/>
        </authorList>
    </citation>
    <scope>NUCLEOTIDE SEQUENCE [LARGE SCALE GENOMIC DNA]</scope>
    <source>
        <strain evidence="9 12">WCA3-601-WT-6J</strain>
    </source>
</reference>
<dbReference type="SUPFAM" id="SSF88946">
    <property type="entry name" value="Sigma2 domain of RNA polymerase sigma factors"/>
    <property type="match status" value="1"/>
</dbReference>
<comment type="similarity">
    <text evidence="1">Belongs to the sigma-70 factor family. ECF subfamily.</text>
</comment>
<feature type="domain" description="RNA polymerase sigma-70 region 2" evidence="5">
    <location>
        <begin position="15"/>
        <end position="79"/>
    </location>
</feature>
<reference evidence="10 13" key="3">
    <citation type="journal article" date="2019" name="Nat. Med.">
        <title>A library of human gut bacterial isolates paired with longitudinal multiomics data enables mechanistic microbiome research.</title>
        <authorList>
            <person name="Poyet M."/>
            <person name="Groussin M."/>
            <person name="Gibbons S.M."/>
            <person name="Avila-Pacheco J."/>
            <person name="Jiang X."/>
            <person name="Kearney S.M."/>
            <person name="Perrotta A.R."/>
            <person name="Berdy B."/>
            <person name="Zhao S."/>
            <person name="Lieberman T.D."/>
            <person name="Swanson P.K."/>
            <person name="Smith M."/>
            <person name="Roesemann S."/>
            <person name="Alexander J.E."/>
            <person name="Rich S.A."/>
            <person name="Livny J."/>
            <person name="Vlamakis H."/>
            <person name="Clish C."/>
            <person name="Bullock K."/>
            <person name="Deik A."/>
            <person name="Scott J."/>
            <person name="Pierce K.A."/>
            <person name="Xavier R.J."/>
            <person name="Alm E.J."/>
        </authorList>
    </citation>
    <scope>NUCLEOTIDE SEQUENCE [LARGE SCALE GENOMIC DNA]</scope>
    <source>
        <strain evidence="10 13">BIOML-A7</strain>
    </source>
</reference>
<dbReference type="EMBL" id="LMUA01000009">
    <property type="protein sequence ID" value="KUE76505.1"/>
    <property type="molecule type" value="Genomic_DNA"/>
</dbReference>
<sequence length="163" mass="18370">MSDAAVCAGAEEVLERYAATVFAAAYAMVKNKEDAEDIAQEVFISYVKAKPAFESAEHEKAWLLRVTINRCKSFFRSAWQRKTTGLEDDFPDTPFTPDETAVVEAVNRLPKKYRQVIYLYYIEGYATGEIAAILEMPQNTVLSQLARARKLLKTALKGEFDDV</sequence>
<dbReference type="GO" id="GO:0006352">
    <property type="term" value="P:DNA-templated transcription initiation"/>
    <property type="evidence" value="ECO:0007669"/>
    <property type="project" value="InterPro"/>
</dbReference>
<dbReference type="InterPro" id="IPR013324">
    <property type="entry name" value="RNA_pol_sigma_r3/r4-like"/>
</dbReference>
<keyword evidence="4" id="KW-0804">Transcription</keyword>
<dbReference type="RefSeq" id="WP_009321851.1">
    <property type="nucleotide sequence ID" value="NZ_CAOJUJ010000013.1"/>
</dbReference>
<dbReference type="InterPro" id="IPR007627">
    <property type="entry name" value="RNA_pol_sigma70_r2"/>
</dbReference>
<keyword evidence="2" id="KW-0805">Transcription regulation</keyword>
<evidence type="ECO:0000256" key="3">
    <source>
        <dbReference type="ARBA" id="ARBA00023082"/>
    </source>
</evidence>
<evidence type="ECO:0000313" key="13">
    <source>
        <dbReference type="Proteomes" id="UP000449193"/>
    </source>
</evidence>
<dbReference type="Proteomes" id="UP000032483">
    <property type="component" value="Unassembled WGS sequence"/>
</dbReference>
<evidence type="ECO:0000313" key="8">
    <source>
        <dbReference type="EMBL" id="KUE76505.1"/>
    </source>
</evidence>
<evidence type="ECO:0000313" key="10">
    <source>
        <dbReference type="EMBL" id="MTS51133.1"/>
    </source>
</evidence>
<dbReference type="SUPFAM" id="SSF88659">
    <property type="entry name" value="Sigma3 and sigma4 domains of RNA polymerase sigma factors"/>
    <property type="match status" value="1"/>
</dbReference>
<dbReference type="PANTHER" id="PTHR43133">
    <property type="entry name" value="RNA POLYMERASE ECF-TYPE SIGMA FACTO"/>
    <property type="match status" value="1"/>
</dbReference>
<evidence type="ECO:0000313" key="11">
    <source>
        <dbReference type="Proteomes" id="UP000032483"/>
    </source>
</evidence>
<evidence type="ECO:0000313" key="12">
    <source>
        <dbReference type="Proteomes" id="UP000431913"/>
    </source>
</evidence>
<dbReference type="Gene3D" id="1.10.1740.10">
    <property type="match status" value="1"/>
</dbReference>
<dbReference type="Proteomes" id="UP000449193">
    <property type="component" value="Unassembled WGS sequence"/>
</dbReference>
<dbReference type="PANTHER" id="PTHR43133:SF60">
    <property type="entry name" value="RNA POLYMERASE SIGMA FACTOR SIGV"/>
    <property type="match status" value="1"/>
</dbReference>
<comment type="caution">
    <text evidence="7">The sequence shown here is derived from an EMBL/GenBank/DDBJ whole genome shotgun (WGS) entry which is preliminary data.</text>
</comment>
<evidence type="ECO:0000313" key="9">
    <source>
        <dbReference type="EMBL" id="MST92459.1"/>
    </source>
</evidence>
<evidence type="ECO:0000256" key="4">
    <source>
        <dbReference type="ARBA" id="ARBA00023163"/>
    </source>
</evidence>
<evidence type="ECO:0000256" key="2">
    <source>
        <dbReference type="ARBA" id="ARBA00023015"/>
    </source>
</evidence>
<evidence type="ECO:0000259" key="5">
    <source>
        <dbReference type="Pfam" id="PF04542"/>
    </source>
</evidence>
<dbReference type="EMBL" id="WMZR01000006">
    <property type="protein sequence ID" value="MTS51133.1"/>
    <property type="molecule type" value="Genomic_DNA"/>
</dbReference>
<dbReference type="InterPro" id="IPR036388">
    <property type="entry name" value="WH-like_DNA-bd_sf"/>
</dbReference>
<gene>
    <name evidence="8" type="ORF">ASJ35_08585</name>
    <name evidence="9" type="ORF">FYJ76_11050</name>
    <name evidence="10" type="ORF">GMD52_06230</name>
    <name evidence="7" type="ORF">TQ39_03665</name>
</gene>
<dbReference type="InterPro" id="IPR014284">
    <property type="entry name" value="RNA_pol_sigma-70_dom"/>
</dbReference>
<dbReference type="NCBIfam" id="TIGR02937">
    <property type="entry name" value="sigma70-ECF"/>
    <property type="match status" value="1"/>
</dbReference>
<dbReference type="Gene3D" id="1.10.10.10">
    <property type="entry name" value="Winged helix-like DNA-binding domain superfamily/Winged helix DNA-binding domain"/>
    <property type="match status" value="1"/>
</dbReference>
<keyword evidence="3" id="KW-0731">Sigma factor</keyword>
<dbReference type="InterPro" id="IPR013249">
    <property type="entry name" value="RNA_pol_sigma70_r4_t2"/>
</dbReference>
<protein>
    <submittedName>
        <fullName evidence="9">Sigma-70 family RNA polymerase sigma factor</fullName>
    </submittedName>
</protein>
<dbReference type="CDD" id="cd06171">
    <property type="entry name" value="Sigma70_r4"/>
    <property type="match status" value="1"/>
</dbReference>
<dbReference type="GeneID" id="42855732"/>
<evidence type="ECO:0000259" key="6">
    <source>
        <dbReference type="Pfam" id="PF08281"/>
    </source>
</evidence>
<accession>A0A0W7TRN1</accession>
<dbReference type="Pfam" id="PF08281">
    <property type="entry name" value="Sigma70_r4_2"/>
    <property type="match status" value="1"/>
</dbReference>
<keyword evidence="11" id="KW-1185">Reference proteome</keyword>
<dbReference type="AlphaFoldDB" id="A0A0D8J2F7"/>
<feature type="domain" description="RNA polymerase sigma factor 70 region 4 type 2" evidence="6">
    <location>
        <begin position="101"/>
        <end position="152"/>
    </location>
</feature>
<dbReference type="EMBL" id="JXXK01000003">
    <property type="protein sequence ID" value="KJF40929.1"/>
    <property type="molecule type" value="Genomic_DNA"/>
</dbReference>